<dbReference type="InterPro" id="IPR020841">
    <property type="entry name" value="PKS_Beta-ketoAc_synthase_dom"/>
</dbReference>
<dbReference type="SUPFAM" id="SSF47336">
    <property type="entry name" value="ACP-like"/>
    <property type="match status" value="1"/>
</dbReference>
<dbReference type="Pfam" id="PF00550">
    <property type="entry name" value="PP-binding"/>
    <property type="match status" value="1"/>
</dbReference>
<feature type="domain" description="Ketosynthase family 3 (KS3)" evidence="11">
    <location>
        <begin position="9"/>
        <end position="434"/>
    </location>
</feature>
<dbReference type="SUPFAM" id="SSF55048">
    <property type="entry name" value="Probable ACP-binding domain of malonyl-CoA ACP transacylase"/>
    <property type="match status" value="1"/>
</dbReference>
<dbReference type="Gene3D" id="3.10.129.110">
    <property type="entry name" value="Polyketide synthase dehydratase"/>
    <property type="match status" value="1"/>
</dbReference>
<dbReference type="InterPro" id="IPR009081">
    <property type="entry name" value="PP-bd_ACP"/>
</dbReference>
<evidence type="ECO:0000259" key="10">
    <source>
        <dbReference type="PROSITE" id="PS50075"/>
    </source>
</evidence>
<dbReference type="InterPro" id="IPR018201">
    <property type="entry name" value="Ketoacyl_synth_AS"/>
</dbReference>
<dbReference type="InterPro" id="IPR050091">
    <property type="entry name" value="PKS_NRPS_Biosynth_Enz"/>
</dbReference>
<dbReference type="PROSITE" id="PS52004">
    <property type="entry name" value="KS3_2"/>
    <property type="match status" value="1"/>
</dbReference>
<dbReference type="InterPro" id="IPR049552">
    <property type="entry name" value="PKS_DH_N"/>
</dbReference>
<keyword evidence="2" id="KW-0597">Phosphoprotein</keyword>
<feature type="active site" description="Proton donor; for dehydratase activity" evidence="8">
    <location>
        <position position="1202"/>
    </location>
</feature>
<dbReference type="Gene3D" id="3.40.50.150">
    <property type="entry name" value="Vaccinia Virus protein VP39"/>
    <property type="match status" value="1"/>
</dbReference>
<dbReference type="PANTHER" id="PTHR43775:SF29">
    <property type="entry name" value="ASPERFURANONE POLYKETIDE SYNTHASE AFOG-RELATED"/>
    <property type="match status" value="1"/>
</dbReference>
<dbReference type="Pfam" id="PF21089">
    <property type="entry name" value="PKS_DH_N"/>
    <property type="match status" value="1"/>
</dbReference>
<dbReference type="GO" id="GO:1901336">
    <property type="term" value="P:lactone biosynthetic process"/>
    <property type="evidence" value="ECO:0007669"/>
    <property type="project" value="UniProtKB-ARBA"/>
</dbReference>
<reference evidence="13 14" key="1">
    <citation type="submission" date="2016-12" db="EMBL/GenBank/DDBJ databases">
        <title>The genomes of Aspergillus section Nigri reveals drivers in fungal speciation.</title>
        <authorList>
            <consortium name="DOE Joint Genome Institute"/>
            <person name="Vesth T.C."/>
            <person name="Nybo J."/>
            <person name="Theobald S."/>
            <person name="Brandl J."/>
            <person name="Frisvad J.C."/>
            <person name="Nielsen K.F."/>
            <person name="Lyhne E.K."/>
            <person name="Kogle M.E."/>
            <person name="Kuo A."/>
            <person name="Riley R."/>
            <person name="Clum A."/>
            <person name="Nolan M."/>
            <person name="Lipzen A."/>
            <person name="Salamov A."/>
            <person name="Henrissat B."/>
            <person name="Wiebenga A."/>
            <person name="De Vries R.P."/>
            <person name="Grigoriev I.V."/>
            <person name="Mortensen U.H."/>
            <person name="Andersen M.R."/>
            <person name="Baker S.E."/>
        </authorList>
    </citation>
    <scope>NUCLEOTIDE SEQUENCE [LARGE SCALE GENOMIC DNA]</scope>
    <source>
        <strain evidence="13 14">CBS 115572</strain>
    </source>
</reference>
<dbReference type="FunFam" id="3.40.50.720:FF:000209">
    <property type="entry name" value="Polyketide synthase Pks12"/>
    <property type="match status" value="1"/>
</dbReference>
<dbReference type="InterPro" id="IPR011032">
    <property type="entry name" value="GroES-like_sf"/>
</dbReference>
<evidence type="ECO:0000256" key="4">
    <source>
        <dbReference type="ARBA" id="ARBA00022857"/>
    </source>
</evidence>
<dbReference type="GO" id="GO:0006633">
    <property type="term" value="P:fatty acid biosynthetic process"/>
    <property type="evidence" value="ECO:0007669"/>
    <property type="project" value="InterPro"/>
</dbReference>
<dbReference type="SUPFAM" id="SSF53901">
    <property type="entry name" value="Thiolase-like"/>
    <property type="match status" value="1"/>
</dbReference>
<dbReference type="InterPro" id="IPR016039">
    <property type="entry name" value="Thiolase-like"/>
</dbReference>
<dbReference type="Pfam" id="PF08240">
    <property type="entry name" value="ADH_N"/>
    <property type="match status" value="1"/>
</dbReference>
<feature type="active site" description="Proton acceptor; for dehydratase activity" evidence="8">
    <location>
        <position position="1002"/>
    </location>
</feature>
<dbReference type="GO" id="GO:0031177">
    <property type="term" value="F:phosphopantetheine binding"/>
    <property type="evidence" value="ECO:0007669"/>
    <property type="project" value="InterPro"/>
</dbReference>
<feature type="region of interest" description="C-terminal hotdog fold" evidence="8">
    <location>
        <begin position="1137"/>
        <end position="1290"/>
    </location>
</feature>
<dbReference type="InterPro" id="IPR014031">
    <property type="entry name" value="Ketoacyl_synth_C"/>
</dbReference>
<comment type="caution">
    <text evidence="13">The sequence shown here is derived from an EMBL/GenBank/DDBJ whole genome shotgun (WGS) entry which is preliminary data.</text>
</comment>
<dbReference type="Pfam" id="PF16197">
    <property type="entry name" value="KAsynt_C_assoc"/>
    <property type="match status" value="1"/>
</dbReference>
<dbReference type="InterPro" id="IPR020806">
    <property type="entry name" value="PKS_PP-bd"/>
</dbReference>
<accession>A0A317WWB2</accession>
<evidence type="ECO:0000256" key="9">
    <source>
        <dbReference type="SAM" id="MobiDB-lite"/>
    </source>
</evidence>
<feature type="domain" description="Carrier" evidence="10">
    <location>
        <begin position="2364"/>
        <end position="2438"/>
    </location>
</feature>
<dbReference type="Proteomes" id="UP000246702">
    <property type="component" value="Unassembled WGS sequence"/>
</dbReference>
<dbReference type="InterPro" id="IPR013149">
    <property type="entry name" value="ADH-like_C"/>
</dbReference>
<dbReference type="InterPro" id="IPR032821">
    <property type="entry name" value="PKS_assoc"/>
</dbReference>
<dbReference type="Pfam" id="PF08659">
    <property type="entry name" value="KR"/>
    <property type="match status" value="1"/>
</dbReference>
<evidence type="ECO:0000313" key="14">
    <source>
        <dbReference type="Proteomes" id="UP000246702"/>
    </source>
</evidence>
<dbReference type="SMART" id="SM00829">
    <property type="entry name" value="PKS_ER"/>
    <property type="match status" value="1"/>
</dbReference>
<keyword evidence="7" id="KW-0012">Acyltransferase</keyword>
<dbReference type="GO" id="GO:0016491">
    <property type="term" value="F:oxidoreductase activity"/>
    <property type="evidence" value="ECO:0007669"/>
    <property type="project" value="UniProtKB-KW"/>
</dbReference>
<evidence type="ECO:0000256" key="7">
    <source>
        <dbReference type="ARBA" id="ARBA00023315"/>
    </source>
</evidence>
<proteinExistence type="predicted"/>
<dbReference type="InterPro" id="IPR016035">
    <property type="entry name" value="Acyl_Trfase/lysoPLipase"/>
</dbReference>
<dbReference type="Pfam" id="PF00107">
    <property type="entry name" value="ADH_zinc_N"/>
    <property type="match status" value="1"/>
</dbReference>
<dbReference type="Pfam" id="PF14765">
    <property type="entry name" value="PS-DH"/>
    <property type="match status" value="1"/>
</dbReference>
<dbReference type="SMART" id="SM00823">
    <property type="entry name" value="PKS_PP"/>
    <property type="match status" value="1"/>
</dbReference>
<dbReference type="InterPro" id="IPR020807">
    <property type="entry name" value="PKS_DH"/>
</dbReference>
<keyword evidence="4" id="KW-0521">NADP</keyword>
<dbReference type="Gene3D" id="3.40.47.10">
    <property type="match status" value="1"/>
</dbReference>
<feature type="domain" description="PKS/mFAS DH" evidence="12">
    <location>
        <begin position="970"/>
        <end position="1290"/>
    </location>
</feature>
<evidence type="ECO:0000256" key="5">
    <source>
        <dbReference type="ARBA" id="ARBA00023002"/>
    </source>
</evidence>
<dbReference type="InterPro" id="IPR036736">
    <property type="entry name" value="ACP-like_sf"/>
</dbReference>
<dbReference type="InterPro" id="IPR042104">
    <property type="entry name" value="PKS_dehydratase_sf"/>
</dbReference>
<dbReference type="Gene3D" id="1.10.1200.10">
    <property type="entry name" value="ACP-like"/>
    <property type="match status" value="1"/>
</dbReference>
<feature type="region of interest" description="N-terminal hotdog fold" evidence="8">
    <location>
        <begin position="970"/>
        <end position="1106"/>
    </location>
</feature>
<dbReference type="InterPro" id="IPR014030">
    <property type="entry name" value="Ketoacyl_synth_N"/>
</dbReference>
<gene>
    <name evidence="13" type="ORF">BO94DRAFT_565010</name>
</gene>
<dbReference type="RefSeq" id="XP_025468723.1">
    <property type="nucleotide sequence ID" value="XM_025614468.1"/>
</dbReference>
<dbReference type="PROSITE" id="PS52019">
    <property type="entry name" value="PKS_MFAS_DH"/>
    <property type="match status" value="1"/>
</dbReference>
<dbReference type="SUPFAM" id="SSF53335">
    <property type="entry name" value="S-adenosyl-L-methionine-dependent methyltransferases"/>
    <property type="match status" value="1"/>
</dbReference>
<dbReference type="Pfam" id="PF00698">
    <property type="entry name" value="Acyl_transf_1"/>
    <property type="match status" value="1"/>
</dbReference>
<dbReference type="STRING" id="1450535.A0A317WWB2"/>
<dbReference type="InterPro" id="IPR016036">
    <property type="entry name" value="Malonyl_transacylase_ACP-bd"/>
</dbReference>
<dbReference type="Gene3D" id="3.40.366.10">
    <property type="entry name" value="Malonyl-Coenzyme A Acyl Carrier Protein, domain 2"/>
    <property type="match status" value="1"/>
</dbReference>
<dbReference type="Pfam" id="PF23114">
    <property type="entry name" value="NAD-bd_HRPKS_sdrA"/>
    <property type="match status" value="1"/>
</dbReference>
<name>A0A317WWB2_9EURO</name>
<dbReference type="SMART" id="SM00827">
    <property type="entry name" value="PKS_AT"/>
    <property type="match status" value="1"/>
</dbReference>
<dbReference type="GeneID" id="37116611"/>
<evidence type="ECO:0000256" key="8">
    <source>
        <dbReference type="PROSITE-ProRule" id="PRU01363"/>
    </source>
</evidence>
<dbReference type="Gene3D" id="3.40.50.720">
    <property type="entry name" value="NAD(P)-binding Rossmann-like Domain"/>
    <property type="match status" value="2"/>
</dbReference>
<keyword evidence="14" id="KW-1185">Reference proteome</keyword>
<dbReference type="GO" id="GO:0004315">
    <property type="term" value="F:3-oxoacyl-[acyl-carrier-protein] synthase activity"/>
    <property type="evidence" value="ECO:0007669"/>
    <property type="project" value="InterPro"/>
</dbReference>
<dbReference type="InterPro" id="IPR056501">
    <property type="entry name" value="NAD-bd_HRPKS_sdrA"/>
</dbReference>
<dbReference type="CDD" id="cd00833">
    <property type="entry name" value="PKS"/>
    <property type="match status" value="1"/>
</dbReference>
<evidence type="ECO:0000256" key="3">
    <source>
        <dbReference type="ARBA" id="ARBA00022679"/>
    </source>
</evidence>
<keyword evidence="6" id="KW-0511">Multifunctional enzyme</keyword>
<dbReference type="Gene3D" id="3.90.180.10">
    <property type="entry name" value="Medium-chain alcohol dehydrogenases, catalytic domain"/>
    <property type="match status" value="1"/>
</dbReference>
<organism evidence="13 14">
    <name type="scientific">Aspergillus sclerotioniger CBS 115572</name>
    <dbReference type="NCBI Taxonomy" id="1450535"/>
    <lineage>
        <taxon>Eukaryota</taxon>
        <taxon>Fungi</taxon>
        <taxon>Dikarya</taxon>
        <taxon>Ascomycota</taxon>
        <taxon>Pezizomycotina</taxon>
        <taxon>Eurotiomycetes</taxon>
        <taxon>Eurotiomycetidae</taxon>
        <taxon>Eurotiales</taxon>
        <taxon>Aspergillaceae</taxon>
        <taxon>Aspergillus</taxon>
        <taxon>Aspergillus subgen. Circumdati</taxon>
    </lineage>
</organism>
<dbReference type="InterPro" id="IPR057326">
    <property type="entry name" value="KR_dom"/>
</dbReference>
<protein>
    <submittedName>
        <fullName evidence="13">Polyketide synthase</fullName>
    </submittedName>
</protein>
<dbReference type="SUPFAM" id="SSF51735">
    <property type="entry name" value="NAD(P)-binding Rossmann-fold domains"/>
    <property type="match status" value="2"/>
</dbReference>
<evidence type="ECO:0000313" key="13">
    <source>
        <dbReference type="EMBL" id="PWY90345.1"/>
    </source>
</evidence>
<dbReference type="InterPro" id="IPR029063">
    <property type="entry name" value="SAM-dependent_MTases_sf"/>
</dbReference>
<dbReference type="GO" id="GO:0004312">
    <property type="term" value="F:fatty acid synthase activity"/>
    <property type="evidence" value="ECO:0007669"/>
    <property type="project" value="TreeGrafter"/>
</dbReference>
<feature type="region of interest" description="Disordered" evidence="9">
    <location>
        <begin position="455"/>
        <end position="483"/>
    </location>
</feature>
<dbReference type="EMBL" id="MSFK01000010">
    <property type="protein sequence ID" value="PWY90345.1"/>
    <property type="molecule type" value="Genomic_DNA"/>
</dbReference>
<dbReference type="Pfam" id="PF00109">
    <property type="entry name" value="ketoacyl-synt"/>
    <property type="match status" value="1"/>
</dbReference>
<keyword evidence="5" id="KW-0560">Oxidoreductase</keyword>
<dbReference type="InterPro" id="IPR020843">
    <property type="entry name" value="ER"/>
</dbReference>
<dbReference type="InterPro" id="IPR049900">
    <property type="entry name" value="PKS_mFAS_DH"/>
</dbReference>
<dbReference type="PROSITE" id="PS00606">
    <property type="entry name" value="KS3_1"/>
    <property type="match status" value="1"/>
</dbReference>
<dbReference type="PROSITE" id="PS50075">
    <property type="entry name" value="CARRIER"/>
    <property type="match status" value="1"/>
</dbReference>
<dbReference type="InterPro" id="IPR013154">
    <property type="entry name" value="ADH-like_N"/>
</dbReference>
<evidence type="ECO:0000256" key="6">
    <source>
        <dbReference type="ARBA" id="ARBA00023268"/>
    </source>
</evidence>
<evidence type="ECO:0000259" key="12">
    <source>
        <dbReference type="PROSITE" id="PS52019"/>
    </source>
</evidence>
<keyword evidence="1" id="KW-0596">Phosphopantetheine</keyword>
<keyword evidence="3" id="KW-0808">Transferase</keyword>
<dbReference type="SMART" id="SM00825">
    <property type="entry name" value="PKS_KS"/>
    <property type="match status" value="1"/>
</dbReference>
<dbReference type="InterPro" id="IPR036291">
    <property type="entry name" value="NAD(P)-bd_dom_sf"/>
</dbReference>
<evidence type="ECO:0000256" key="2">
    <source>
        <dbReference type="ARBA" id="ARBA00022553"/>
    </source>
</evidence>
<sequence length="2449" mass="267770">MSATHQDPVMPIAVTGIGGRFPGNASNPDKLWEVLLNGESTLTETPKNRFNIDAFYHPHAERSGGQNFRGGHFMDRPVDAFDAPFFSITPNEAKAIDPQQRMCLEVAYEAMENAGLTLDAVSGTNTCCYFGAFNYDYQKILERDPHDMPFYAGTGTGIAAIANRVSWFYNLIGPSVSIDTACSSSLVGLHLACQTLRTGESDMALVGGVNLILTPESNLTLSTLHFVSPDSKSKSFDEKADGYGRGEGTCCLVLKPLDKAIRDGDVIRTVLRNTGCNQDGNTPGLTQPSRSSQKNLIRRVYEDAGLNLEDTGYFEAHGTGTTAGDLTETRVLGETIGKARPSGQPLWVGSVKANLGHLEGASGLAGIVKAIYILESGKIPPQIWFEKLNPRIQLQEWNLAVPTELMEWPYDGARRISVNSFGFAGANAHAILEDACSYLRTHGLEGHHHTNINGLPIMSPKGVSDSRRRESPDSGYNSSTSVEESVTWSGASPKLIVLSAYEESGLTRILDSWNNYLKTKASQLPIARWPRLVEGLAHTAAAGRTRFPWKSFIVVSPREVTSKATMASPIRSSRRPKLAFIFTGQGAQYHGMGHSLMAYEEYCNSINAADAYLKSLGCSWSLKEELARDEQSSRVNDPEYSQPLCIAVQVALVDLLRSIGISPVAVGGHSGGETAAAYAKGAITAEAAWAVAYHRGKLAGILSTIRPEVHGAMLAVNISEADILPYIDKVTKGDIVVACVNSPGSVTISGDAFAIAEMGNILKEAGIVAKELKVNIAYHSPHMEIVASRYRDLLGSIEPLPGASQEPMMFSSVTGGPINNCDLGSEYWVRNLVSQVRFSDAIQAMASYSPRTSAKKTPDYCYVDAIVEIGAHGALQTPMKQTLTAAGAKCEVLGVLHRKKDPRVAFLNAVGLLFQRGSEADIAKANRNTTLDRPLQILVDLPPFPWNHSNRYWHESAIATNFRFKEHPRKDLLGVRDDEGNPSQQRWRHFLRLSENPWIADHMVEDRILYPAAGMLVMALEAARETGDLSQSVDGYELRDVVIRSPLLIPRTGDQPETMIHLQHRGLVAQTLQQPSWQEFNIYSRMKHRAWTHHCSGLVHIQFTAKGGDSMSGMAYEKTQWDEKHRTAYHRASHQCQSTVLPQQFYGRLAEHGLQLGEAFQNHIEIHKNQTQVVCAIKIPDVSGWMPMKFTHNHLIHPCTLDSFLQMIMVTLSENMQEKGLALPASIGKLWISEAMPTKPGTILHAYSDVKPHGLRNAQMDVHISTDDWEGPLVAMEEITVTRVAGDSNALDDQAANDSARRIVSWMNWQEDISYLNGQGLKEFCTGSEINGTLQNPLVTFMGFLGHKYPDLNILEINAEDDKITEQILGALQPVDGEKTPWFKGYTVATIGEATVAMFNAKSQAWGSYFKTIDLSPAQESQHHAMSGHDYDCIIMHRADPEDDDAIARARGLLKDRGTLVILCRNISSRTESDWKNVLRRNRFREIEISIFDNTAQQSSFIPFMLTTAMGEPDSPMPESILIVDPPGEGFRAHNLSASVSNILHNQNVSTSHVSLYETKDLNLTSQCCIVFADLARPILFDIESKMFLILKRLLLEAAGVFWVTSGTTLECERPQAALITGLSRTIRQEQPDLSLITIDLDWKNYNKTSDSCAIVNVVSGWSRGDIDREFAVRDGRLMIPRLRLDRSLNGLVSAVGGVPSKELGLLKQPNRCLTVALASPGMLSSIYFEDDPSYQTLLEDDAVEIEVKASGLNFMDAMVALDQVPERTIGMECSGVVCRTGSAVSKFKLGDRVLTLKLGSFSTFVRSPECMVHPIPAEMTFEMAASIPLNYITAYQALVEAARLKCGESILIHGAAGGVGQAAIMMAKALNAEIFATVGSQEKRDHLQQAYSIPDDHIFNSRDLTFASGIDRLTNGRGVDVVLNSLAGEGLRQSWLRVAPFGRFVELGKRDICRFYLNCHHNASILIEGLVENTGLDMRPFNRSVSFHSINVTGMYQKSVSRAAQALDNALQFYYDHGCQPASPMQVMGYPEISRALQLLASGQVVGKVVLNATDSDMVMTVPPSVPPIQFAEDATYIIVGGLGGIGQYIALWMADHGARNFLFLSRQGSHHPQASVVFEDLSAKGAQATAYQCDISDGEQVERAFRQCSVELPPVKGIMQAAMLLSDATFTQMTPHQWHSGINAKALGTWNLHCAAPEGLDFFVMLSSESGVIGWRGQGNYAASNTFLDALAYHRRALGRPGVSIDVGPVLDVGYMAEKPELRRSVQQQGLIGIKGEELLCILQAALRETADHQGTTCPQLILGVATGGWAAGQGISPPYYHAAAKMGHLREIGAAGRGDDGTKHELQESLAGASSLESATSIISDTLRSRLAQQLGVAVADIDASKPVSAYGVDSLTAVEIRAWSIRDLQAEISILDIASTDSVWLLSTILARSSGLTPRHLLEEP</sequence>
<dbReference type="InterPro" id="IPR013968">
    <property type="entry name" value="PKS_KR"/>
</dbReference>
<dbReference type="PANTHER" id="PTHR43775">
    <property type="entry name" value="FATTY ACID SYNTHASE"/>
    <property type="match status" value="1"/>
</dbReference>
<dbReference type="SMART" id="SM00826">
    <property type="entry name" value="PKS_DH"/>
    <property type="match status" value="1"/>
</dbReference>
<dbReference type="InterPro" id="IPR001227">
    <property type="entry name" value="Ac_transferase_dom_sf"/>
</dbReference>
<dbReference type="GO" id="GO:0044550">
    <property type="term" value="P:secondary metabolite biosynthetic process"/>
    <property type="evidence" value="ECO:0007669"/>
    <property type="project" value="UniProtKB-ARBA"/>
</dbReference>
<dbReference type="SMART" id="SM00822">
    <property type="entry name" value="PKS_KR"/>
    <property type="match status" value="1"/>
</dbReference>
<dbReference type="InterPro" id="IPR014043">
    <property type="entry name" value="Acyl_transferase_dom"/>
</dbReference>
<dbReference type="CDD" id="cd05195">
    <property type="entry name" value="enoyl_red"/>
    <property type="match status" value="1"/>
</dbReference>
<dbReference type="OrthoDB" id="329835at2759"/>
<evidence type="ECO:0000256" key="1">
    <source>
        <dbReference type="ARBA" id="ARBA00022450"/>
    </source>
</evidence>
<dbReference type="Pfam" id="PF02801">
    <property type="entry name" value="Ketoacyl-synt_C"/>
    <property type="match status" value="1"/>
</dbReference>
<evidence type="ECO:0000259" key="11">
    <source>
        <dbReference type="PROSITE" id="PS52004"/>
    </source>
</evidence>
<dbReference type="SUPFAM" id="SSF50129">
    <property type="entry name" value="GroES-like"/>
    <property type="match status" value="1"/>
</dbReference>
<dbReference type="InterPro" id="IPR049551">
    <property type="entry name" value="PKS_DH_C"/>
</dbReference>
<dbReference type="SUPFAM" id="SSF52151">
    <property type="entry name" value="FabD/lysophospholipase-like"/>
    <property type="match status" value="1"/>
</dbReference>